<keyword evidence="5" id="KW-1185">Reference proteome</keyword>
<protein>
    <recommendedName>
        <fullName evidence="3">F-box/LRR-repeat protein 15-like leucin rich repeat domain-containing protein</fullName>
    </recommendedName>
</protein>
<dbReference type="EMBL" id="JALJOS010000004">
    <property type="protein sequence ID" value="KAK9840274.1"/>
    <property type="molecule type" value="Genomic_DNA"/>
</dbReference>
<dbReference type="AlphaFoldDB" id="A0AAW1S2F6"/>
<dbReference type="PANTHER" id="PTHR13318">
    <property type="entry name" value="PARTNER OF PAIRED, ISOFORM B-RELATED"/>
    <property type="match status" value="1"/>
</dbReference>
<sequence length="517" mass="54970">MARGRKRSRAEDAAPAGGSLLQPLPSEQLEARVQEDGAGPAEAPQEGLDRREDMAALARRRAAHFANYKADDSDEDGDQLHAGGKEARKLGPWSSAIQLVEARAAAAAAREDKILEAARGQLEAQEAVAWAPARDVALGPRKACRVDPLFSLSLSLIVDYLEDVETLVGLPDAIKVRLAAAAAKQRKLSPEVARLFTEGGPGEVNLPDCTQLDPETLAPLLIQAASPRLERLELGMCGRGFRDNVATALAGAEGGLRGLEALLLGGAYFLLDPGLEALLVAAPQLQELRLPQCCRITGTGLACLPQCTPLLRILDLEQCRGLGEETLAALFKPDALPALERLTLDGIAEVSDTLLTEAGLALPSLQVLSIRNCTRVTDEGISALAESCPNLQGLSIRRCQKVTDLAVAAVASNGRLQRLCVNNVPSIGKLTFAALQAHCREHLEELDISWCRGIPARALGLLADSCPNLTQLEMWGCSQVTPDFLYGHSNESLKVVGCNLQASAGPIPARMDLLMST</sequence>
<evidence type="ECO:0000256" key="2">
    <source>
        <dbReference type="SAM" id="MobiDB-lite"/>
    </source>
</evidence>
<dbReference type="GO" id="GO:0031146">
    <property type="term" value="P:SCF-dependent proteasomal ubiquitin-dependent protein catabolic process"/>
    <property type="evidence" value="ECO:0007669"/>
    <property type="project" value="TreeGrafter"/>
</dbReference>
<organism evidence="4 5">
    <name type="scientific">Apatococcus lobatus</name>
    <dbReference type="NCBI Taxonomy" id="904363"/>
    <lineage>
        <taxon>Eukaryota</taxon>
        <taxon>Viridiplantae</taxon>
        <taxon>Chlorophyta</taxon>
        <taxon>core chlorophytes</taxon>
        <taxon>Trebouxiophyceae</taxon>
        <taxon>Chlorellales</taxon>
        <taxon>Chlorellaceae</taxon>
        <taxon>Apatococcus</taxon>
    </lineage>
</organism>
<feature type="region of interest" description="Disordered" evidence="2">
    <location>
        <begin position="1"/>
        <end position="55"/>
    </location>
</feature>
<feature type="domain" description="F-box/LRR-repeat protein 15-like leucin rich repeat" evidence="3">
    <location>
        <begin position="266"/>
        <end position="464"/>
    </location>
</feature>
<evidence type="ECO:0000313" key="5">
    <source>
        <dbReference type="Proteomes" id="UP001438707"/>
    </source>
</evidence>
<dbReference type="GO" id="GO:0019005">
    <property type="term" value="C:SCF ubiquitin ligase complex"/>
    <property type="evidence" value="ECO:0007669"/>
    <property type="project" value="TreeGrafter"/>
</dbReference>
<dbReference type="InterPro" id="IPR032675">
    <property type="entry name" value="LRR_dom_sf"/>
</dbReference>
<dbReference type="InterPro" id="IPR057207">
    <property type="entry name" value="FBXL15_LRR"/>
</dbReference>
<gene>
    <name evidence="4" type="ORF">WJX74_006585</name>
</gene>
<dbReference type="InterPro" id="IPR006553">
    <property type="entry name" value="Leu-rich_rpt_Cys-con_subtyp"/>
</dbReference>
<dbReference type="Pfam" id="PF25372">
    <property type="entry name" value="DUF7885"/>
    <property type="match status" value="1"/>
</dbReference>
<dbReference type="GO" id="GO:0005930">
    <property type="term" value="C:axoneme"/>
    <property type="evidence" value="ECO:0007669"/>
    <property type="project" value="UniProtKB-SubCell"/>
</dbReference>
<evidence type="ECO:0000256" key="1">
    <source>
        <dbReference type="ARBA" id="ARBA00004430"/>
    </source>
</evidence>
<reference evidence="4 5" key="1">
    <citation type="journal article" date="2024" name="Nat. Commun.">
        <title>Phylogenomics reveals the evolutionary origins of lichenization in chlorophyte algae.</title>
        <authorList>
            <person name="Puginier C."/>
            <person name="Libourel C."/>
            <person name="Otte J."/>
            <person name="Skaloud P."/>
            <person name="Haon M."/>
            <person name="Grisel S."/>
            <person name="Petersen M."/>
            <person name="Berrin J.G."/>
            <person name="Delaux P.M."/>
            <person name="Dal Grande F."/>
            <person name="Keller J."/>
        </authorList>
    </citation>
    <scope>NUCLEOTIDE SEQUENCE [LARGE SCALE GENOMIC DNA]</scope>
    <source>
        <strain evidence="4 5">SAG 2145</strain>
    </source>
</reference>
<name>A0AAW1S2F6_9CHLO</name>
<dbReference type="SUPFAM" id="SSF52047">
    <property type="entry name" value="RNI-like"/>
    <property type="match status" value="1"/>
</dbReference>
<dbReference type="Gene3D" id="3.80.10.10">
    <property type="entry name" value="Ribonuclease Inhibitor"/>
    <property type="match status" value="2"/>
</dbReference>
<dbReference type="SMART" id="SM00367">
    <property type="entry name" value="LRR_CC"/>
    <property type="match status" value="6"/>
</dbReference>
<evidence type="ECO:0000313" key="4">
    <source>
        <dbReference type="EMBL" id="KAK9840274.1"/>
    </source>
</evidence>
<comment type="caution">
    <text evidence="4">The sequence shown here is derived from an EMBL/GenBank/DDBJ whole genome shotgun (WGS) entry which is preliminary data.</text>
</comment>
<comment type="subcellular location">
    <subcellularLocation>
        <location evidence="1">Cytoplasm</location>
        <location evidence="1">Cytoskeleton</location>
        <location evidence="1">Cilium axoneme</location>
    </subcellularLocation>
</comment>
<dbReference type="Proteomes" id="UP001438707">
    <property type="component" value="Unassembled WGS sequence"/>
</dbReference>
<dbReference type="PANTHER" id="PTHR13318:SF190">
    <property type="entry name" value="PARTNER OF PAIRED, ISOFORM B"/>
    <property type="match status" value="1"/>
</dbReference>
<evidence type="ECO:0000259" key="3">
    <source>
        <dbReference type="Pfam" id="PF25372"/>
    </source>
</evidence>
<proteinExistence type="predicted"/>
<accession>A0AAW1S2F6</accession>